<evidence type="ECO:0000259" key="6">
    <source>
        <dbReference type="PROSITE" id="PS50111"/>
    </source>
</evidence>
<dbReference type="Gene3D" id="3.30.450.290">
    <property type="match status" value="1"/>
</dbReference>
<dbReference type="SUPFAM" id="SSF58104">
    <property type="entry name" value="Methyl-accepting chemotaxis protein (MCP) signaling domain"/>
    <property type="match status" value="1"/>
</dbReference>
<dbReference type="Pfam" id="PF00015">
    <property type="entry name" value="MCPsignal"/>
    <property type="match status" value="1"/>
</dbReference>
<dbReference type="PANTHER" id="PTHR32089:SF112">
    <property type="entry name" value="LYSOZYME-LIKE PROTEIN-RELATED"/>
    <property type="match status" value="1"/>
</dbReference>
<keyword evidence="9" id="KW-1185">Reference proteome</keyword>
<dbReference type="GO" id="GO:0007165">
    <property type="term" value="P:signal transduction"/>
    <property type="evidence" value="ECO:0007669"/>
    <property type="project" value="UniProtKB-KW"/>
</dbReference>
<dbReference type="CDD" id="cd11386">
    <property type="entry name" value="MCP_signal"/>
    <property type="match status" value="1"/>
</dbReference>
<keyword evidence="5" id="KW-1133">Transmembrane helix</keyword>
<accession>A0A6S6M2W4</accession>
<evidence type="ECO:0000259" key="7">
    <source>
        <dbReference type="PROSITE" id="PS50885"/>
    </source>
</evidence>
<dbReference type="GO" id="GO:0006935">
    <property type="term" value="P:chemotaxis"/>
    <property type="evidence" value="ECO:0007669"/>
    <property type="project" value="UniProtKB-ARBA"/>
</dbReference>
<dbReference type="CDD" id="cd06225">
    <property type="entry name" value="HAMP"/>
    <property type="match status" value="1"/>
</dbReference>
<dbReference type="InterPro" id="IPR048904">
    <property type="entry name" value="Mcp40H-20-like_sensor"/>
</dbReference>
<dbReference type="PROSITE" id="PS51257">
    <property type="entry name" value="PROKAR_LIPOPROTEIN"/>
    <property type="match status" value="1"/>
</dbReference>
<dbReference type="InterPro" id="IPR003660">
    <property type="entry name" value="HAMP_dom"/>
</dbReference>
<dbReference type="SMART" id="SM00283">
    <property type="entry name" value="MA"/>
    <property type="match status" value="1"/>
</dbReference>
<dbReference type="Proteomes" id="UP000515472">
    <property type="component" value="Chromosome"/>
</dbReference>
<evidence type="ECO:0000256" key="5">
    <source>
        <dbReference type="SAM" id="Phobius"/>
    </source>
</evidence>
<dbReference type="Pfam" id="PF00672">
    <property type="entry name" value="HAMP"/>
    <property type="match status" value="1"/>
</dbReference>
<name>A0A6S6M2W4_9BACT</name>
<dbReference type="Pfam" id="PF21563">
    <property type="entry name" value="Mcp40H-20_sensor"/>
    <property type="match status" value="1"/>
</dbReference>
<protein>
    <submittedName>
        <fullName evidence="8">Methyl-accepting chemotaxis sensor/transducer protein</fullName>
    </submittedName>
</protein>
<dbReference type="PROSITE" id="PS50111">
    <property type="entry name" value="CHEMOTAXIS_TRANSDUC_2"/>
    <property type="match status" value="1"/>
</dbReference>
<feature type="domain" description="HAMP" evidence="7">
    <location>
        <begin position="192"/>
        <end position="246"/>
    </location>
</feature>
<reference evidence="8 9" key="1">
    <citation type="submission" date="2020-06" db="EMBL/GenBank/DDBJ databases">
        <title>Interaction of electrochemicaly active bacteria, Geobacter bremensis R4 on different carbon anode.</title>
        <authorList>
            <person name="Meng L."/>
            <person name="Yoshida N."/>
        </authorList>
    </citation>
    <scope>NUCLEOTIDE SEQUENCE [LARGE SCALE GENOMIC DNA]</scope>
    <source>
        <strain evidence="8 9">R4</strain>
    </source>
</reference>
<evidence type="ECO:0000256" key="2">
    <source>
        <dbReference type="ARBA" id="ARBA00023224"/>
    </source>
</evidence>
<feature type="transmembrane region" description="Helical" evidence="5">
    <location>
        <begin position="167"/>
        <end position="190"/>
    </location>
</feature>
<dbReference type="EMBL" id="AP023213">
    <property type="protein sequence ID" value="BCG45715.1"/>
    <property type="molecule type" value="Genomic_DNA"/>
</dbReference>
<dbReference type="AlphaFoldDB" id="A0A6S6M2W4"/>
<keyword evidence="5" id="KW-0472">Membrane</keyword>
<dbReference type="GO" id="GO:0016020">
    <property type="term" value="C:membrane"/>
    <property type="evidence" value="ECO:0007669"/>
    <property type="project" value="UniProtKB-SubCell"/>
</dbReference>
<proteinExistence type="inferred from homology"/>
<dbReference type="SMART" id="SM00304">
    <property type="entry name" value="HAMP"/>
    <property type="match status" value="1"/>
</dbReference>
<evidence type="ECO:0000313" key="9">
    <source>
        <dbReference type="Proteomes" id="UP000515472"/>
    </source>
</evidence>
<feature type="domain" description="Methyl-accepting transducer" evidence="6">
    <location>
        <begin position="251"/>
        <end position="487"/>
    </location>
</feature>
<sequence>MFKNKLMHKILSIVGINLFIGITIVGCLAIWLQYRSSMELQAKNSRTMEAVITEEVAAFMMKEDIQSVANLAKVAKEKKFGFDVQIFNKEGKDTVSEKLDRQVADSLAAGKRIEIRQVLDGIHVLRTAVPLVNEERCKQCHDASDKYLGGLLLTSSMEEGYKNAIRMIAILLAAGVAFFLGMMLCMYLFFKKTVVRDLLFFSEKLKDIAEGEGDLTKEIPVRSNDEIGDLARHINHLVRKLRETVTVLYDLAEHISISLCHVSSRAQKTVVCSADQKDRSETVAVATEEMAATLNVVAGNTHQAAGFSAEVDEAASRGMSVVDDACNSIVSVRENVAQTLETVGKLESSSAQIGDIINLIEDIADQTKLLALNAAIEAARAGEHGRGFAVVADEVKMLSEKTATSTKEIAKIITNIQVESREAARSISQEQERVEDGVSKSLAAKECLEKILGLAGETAQLINQIASATEEQSATTNEIADKIHNVSESASMVHTDMTESEKAFQELTGVAEQIFSTVGKFSVGNRHDEMKRMACELRDRFVEAIEAGVAAGKITMADMSDRNYRPIPNTSPQKYNTAFDSFFDQYVSPLQEEILARNGNVFFAICVDDRGYVASHNLRYSKPLTGDPDLDRVNNRTKRIFNDKTGLKAAQNSEAFLLQTYMRDTGEIMNDISTPISFNNRHWGAVRLGYRAEE</sequence>
<comment type="similarity">
    <text evidence="3">Belongs to the methyl-accepting chemotaxis (MCP) protein family.</text>
</comment>
<dbReference type="KEGG" id="gbn:GEOBRER4_04650"/>
<dbReference type="FunFam" id="1.10.287.950:FF:000001">
    <property type="entry name" value="Methyl-accepting chemotaxis sensory transducer"/>
    <property type="match status" value="1"/>
</dbReference>
<dbReference type="PROSITE" id="PS50885">
    <property type="entry name" value="HAMP"/>
    <property type="match status" value="1"/>
</dbReference>
<dbReference type="RefSeq" id="WP_185244075.1">
    <property type="nucleotide sequence ID" value="NZ_AP023213.1"/>
</dbReference>
<gene>
    <name evidence="8" type="ORF">GEOBRER4_n0480</name>
</gene>
<evidence type="ECO:0000256" key="1">
    <source>
        <dbReference type="ARBA" id="ARBA00004370"/>
    </source>
</evidence>
<feature type="transmembrane region" description="Helical" evidence="5">
    <location>
        <begin position="6"/>
        <end position="32"/>
    </location>
</feature>
<evidence type="ECO:0000313" key="8">
    <source>
        <dbReference type="EMBL" id="BCG45715.1"/>
    </source>
</evidence>
<dbReference type="PANTHER" id="PTHR32089">
    <property type="entry name" value="METHYL-ACCEPTING CHEMOTAXIS PROTEIN MCPB"/>
    <property type="match status" value="1"/>
</dbReference>
<evidence type="ECO:0000256" key="4">
    <source>
        <dbReference type="PROSITE-ProRule" id="PRU00284"/>
    </source>
</evidence>
<dbReference type="InterPro" id="IPR004089">
    <property type="entry name" value="MCPsignal_dom"/>
</dbReference>
<dbReference type="Gene3D" id="1.10.287.950">
    <property type="entry name" value="Methyl-accepting chemotaxis protein"/>
    <property type="match status" value="1"/>
</dbReference>
<comment type="subcellular location">
    <subcellularLocation>
        <location evidence="1">Membrane</location>
    </subcellularLocation>
</comment>
<evidence type="ECO:0000256" key="3">
    <source>
        <dbReference type="ARBA" id="ARBA00029447"/>
    </source>
</evidence>
<keyword evidence="5" id="KW-0812">Transmembrane</keyword>
<keyword evidence="2 4" id="KW-0807">Transducer</keyword>
<organism evidence="8 9">
    <name type="scientific">Citrifermentans bremense</name>
    <dbReference type="NCBI Taxonomy" id="60035"/>
    <lineage>
        <taxon>Bacteria</taxon>
        <taxon>Pseudomonadati</taxon>
        <taxon>Thermodesulfobacteriota</taxon>
        <taxon>Desulfuromonadia</taxon>
        <taxon>Geobacterales</taxon>
        <taxon>Geobacteraceae</taxon>
        <taxon>Citrifermentans</taxon>
    </lineage>
</organism>